<evidence type="ECO:0000313" key="1">
    <source>
        <dbReference type="EMBL" id="KAI4312342.1"/>
    </source>
</evidence>
<keyword evidence="2" id="KW-1185">Reference proteome</keyword>
<gene>
    <name evidence="1" type="ORF">MLD38_037159</name>
</gene>
<proteinExistence type="predicted"/>
<accession>A0ACB9LN45</accession>
<reference evidence="2" key="1">
    <citation type="journal article" date="2023" name="Front. Plant Sci.">
        <title>Chromosomal-level genome assembly of Melastoma candidum provides insights into trichome evolution.</title>
        <authorList>
            <person name="Zhong Y."/>
            <person name="Wu W."/>
            <person name="Sun C."/>
            <person name="Zou P."/>
            <person name="Liu Y."/>
            <person name="Dai S."/>
            <person name="Zhou R."/>
        </authorList>
    </citation>
    <scope>NUCLEOTIDE SEQUENCE [LARGE SCALE GENOMIC DNA]</scope>
</reference>
<comment type="caution">
    <text evidence="1">The sequence shown here is derived from an EMBL/GenBank/DDBJ whole genome shotgun (WGS) entry which is preliminary data.</text>
</comment>
<dbReference type="Proteomes" id="UP001057402">
    <property type="component" value="Chromosome 11"/>
</dbReference>
<dbReference type="EMBL" id="CM042890">
    <property type="protein sequence ID" value="KAI4312342.1"/>
    <property type="molecule type" value="Genomic_DNA"/>
</dbReference>
<protein>
    <submittedName>
        <fullName evidence="1">Uncharacterized protein</fullName>
    </submittedName>
</protein>
<sequence length="148" mass="16820">MPKNGGDWPTVSDIARNNQKLLVFTSKSEKEATDGIAYQWRFMVENQYGNRGMVTGSCPNRAESLVMNTTSRSLVLVNYFPDAPNFATAPCMGVRVFPHPRILLKGSMFYSALRWETLGDSYYSWSNPQLAGQRRTFVIDNQVEIWVL</sequence>
<evidence type="ECO:0000313" key="2">
    <source>
        <dbReference type="Proteomes" id="UP001057402"/>
    </source>
</evidence>
<organism evidence="1 2">
    <name type="scientific">Melastoma candidum</name>
    <dbReference type="NCBI Taxonomy" id="119954"/>
    <lineage>
        <taxon>Eukaryota</taxon>
        <taxon>Viridiplantae</taxon>
        <taxon>Streptophyta</taxon>
        <taxon>Embryophyta</taxon>
        <taxon>Tracheophyta</taxon>
        <taxon>Spermatophyta</taxon>
        <taxon>Magnoliopsida</taxon>
        <taxon>eudicotyledons</taxon>
        <taxon>Gunneridae</taxon>
        <taxon>Pentapetalae</taxon>
        <taxon>rosids</taxon>
        <taxon>malvids</taxon>
        <taxon>Myrtales</taxon>
        <taxon>Melastomataceae</taxon>
        <taxon>Melastomatoideae</taxon>
        <taxon>Melastomateae</taxon>
        <taxon>Melastoma</taxon>
    </lineage>
</organism>
<name>A0ACB9LN45_9MYRT</name>